<evidence type="ECO:0000256" key="2">
    <source>
        <dbReference type="PROSITE-ProRule" id="PRU00335"/>
    </source>
</evidence>
<protein>
    <submittedName>
        <fullName evidence="4">Transcriptional regulator, TetR family</fullName>
    </submittedName>
</protein>
<dbReference type="AlphaFoldDB" id="A0A1H0DVK8"/>
<dbReference type="Gene3D" id="1.10.357.10">
    <property type="entry name" value="Tetracycline Repressor, domain 2"/>
    <property type="match status" value="1"/>
</dbReference>
<dbReference type="STRING" id="258515.SAMN05192585_13033"/>
<dbReference type="PANTHER" id="PTHR30055:SF226">
    <property type="entry name" value="HTH-TYPE TRANSCRIPTIONAL REGULATOR PKSA"/>
    <property type="match status" value="1"/>
</dbReference>
<dbReference type="Proteomes" id="UP000199182">
    <property type="component" value="Unassembled WGS sequence"/>
</dbReference>
<keyword evidence="1 2" id="KW-0238">DNA-binding</keyword>
<dbReference type="RefSeq" id="WP_092641942.1">
    <property type="nucleotide sequence ID" value="NZ_FNID01000030.1"/>
</dbReference>
<evidence type="ECO:0000313" key="4">
    <source>
        <dbReference type="EMBL" id="SDN74066.1"/>
    </source>
</evidence>
<dbReference type="PROSITE" id="PS50977">
    <property type="entry name" value="HTH_TETR_2"/>
    <property type="match status" value="1"/>
</dbReference>
<dbReference type="GO" id="GO:0003700">
    <property type="term" value="F:DNA-binding transcription factor activity"/>
    <property type="evidence" value="ECO:0007669"/>
    <property type="project" value="TreeGrafter"/>
</dbReference>
<reference evidence="4 5" key="1">
    <citation type="submission" date="2016-10" db="EMBL/GenBank/DDBJ databases">
        <authorList>
            <person name="de Groot N.N."/>
        </authorList>
    </citation>
    <scope>NUCLEOTIDE SEQUENCE [LARGE SCALE GENOMIC DNA]</scope>
    <source>
        <strain evidence="4 5">CGMCC 1.5012</strain>
    </source>
</reference>
<evidence type="ECO:0000313" key="5">
    <source>
        <dbReference type="Proteomes" id="UP000199182"/>
    </source>
</evidence>
<sequence length="207" mass="24066">MRKAPGNKEKIFYTAVKLFAQKGYAPVTMREIAAEVGIKAASIYNHYDSKESLLTAMVEYFRDALNSQVFPSFEELRSLPPREYLLGTMNSTERMFTDPVLREISAILVKEQFTNKTVRLLLLTELIQKPREALTEYFTSMISGGRMKQINPTLAAKEYHAYFIYRFYENSLRIDSGAQEFYKDEDEQAAHLNLFLEHFQLEDTDKK</sequence>
<evidence type="ECO:0000256" key="1">
    <source>
        <dbReference type="ARBA" id="ARBA00023125"/>
    </source>
</evidence>
<dbReference type="EMBL" id="FNID01000030">
    <property type="protein sequence ID" value="SDN74066.1"/>
    <property type="molecule type" value="Genomic_DNA"/>
</dbReference>
<feature type="DNA-binding region" description="H-T-H motif" evidence="2">
    <location>
        <begin position="28"/>
        <end position="47"/>
    </location>
</feature>
<evidence type="ECO:0000259" key="3">
    <source>
        <dbReference type="PROSITE" id="PS50977"/>
    </source>
</evidence>
<dbReference type="PANTHER" id="PTHR30055">
    <property type="entry name" value="HTH-TYPE TRANSCRIPTIONAL REGULATOR RUTR"/>
    <property type="match status" value="1"/>
</dbReference>
<dbReference type="SUPFAM" id="SSF46689">
    <property type="entry name" value="Homeodomain-like"/>
    <property type="match status" value="1"/>
</dbReference>
<accession>A0A1H0DVK8</accession>
<dbReference type="InterPro" id="IPR009057">
    <property type="entry name" value="Homeodomain-like_sf"/>
</dbReference>
<dbReference type="Pfam" id="PF00440">
    <property type="entry name" value="TetR_N"/>
    <property type="match status" value="1"/>
</dbReference>
<keyword evidence="5" id="KW-1185">Reference proteome</keyword>
<dbReference type="GO" id="GO:0000976">
    <property type="term" value="F:transcription cis-regulatory region binding"/>
    <property type="evidence" value="ECO:0007669"/>
    <property type="project" value="TreeGrafter"/>
</dbReference>
<dbReference type="InterPro" id="IPR001647">
    <property type="entry name" value="HTH_TetR"/>
</dbReference>
<dbReference type="PRINTS" id="PR00455">
    <property type="entry name" value="HTHTETR"/>
</dbReference>
<organism evidence="4 5">
    <name type="scientific">Acetanaerobacterium elongatum</name>
    <dbReference type="NCBI Taxonomy" id="258515"/>
    <lineage>
        <taxon>Bacteria</taxon>
        <taxon>Bacillati</taxon>
        <taxon>Bacillota</taxon>
        <taxon>Clostridia</taxon>
        <taxon>Eubacteriales</taxon>
        <taxon>Oscillospiraceae</taxon>
        <taxon>Acetanaerobacterium</taxon>
    </lineage>
</organism>
<gene>
    <name evidence="4" type="ORF">SAMN05192585_13033</name>
</gene>
<feature type="domain" description="HTH tetR-type" evidence="3">
    <location>
        <begin position="5"/>
        <end position="65"/>
    </location>
</feature>
<dbReference type="InterPro" id="IPR050109">
    <property type="entry name" value="HTH-type_TetR-like_transc_reg"/>
</dbReference>
<name>A0A1H0DVK8_9FIRM</name>
<proteinExistence type="predicted"/>